<sequence length="178" mass="18802">MATVITKSGDSIVTTVDGEVTNVQSIRREDNVISVVPSSDFGEVFNIVREISTGNIIVYYDSSFVTIEPTNLTGAEIVALLEALGAGNRLSHSKLDDVGASDHHTKYTDAAAVTAAKTVKLDDFTAPDDNTDLDFSTSKHGLVPKGTNIGDFLKDDGTWSTVTAGTSAEQALAFALMT</sequence>
<dbReference type="AlphaFoldDB" id="A0A0F8XJ73"/>
<proteinExistence type="predicted"/>
<comment type="caution">
    <text evidence="1">The sequence shown here is derived from an EMBL/GenBank/DDBJ whole genome shotgun (WGS) entry which is preliminary data.</text>
</comment>
<evidence type="ECO:0000313" key="1">
    <source>
        <dbReference type="EMBL" id="KKK69187.1"/>
    </source>
</evidence>
<name>A0A0F8XJ73_9ZZZZ</name>
<gene>
    <name evidence="1" type="ORF">LCGC14_2936550</name>
</gene>
<organism evidence="1">
    <name type="scientific">marine sediment metagenome</name>
    <dbReference type="NCBI Taxonomy" id="412755"/>
    <lineage>
        <taxon>unclassified sequences</taxon>
        <taxon>metagenomes</taxon>
        <taxon>ecological metagenomes</taxon>
    </lineage>
</organism>
<accession>A0A0F8XJ73</accession>
<dbReference type="EMBL" id="LAZR01058775">
    <property type="protein sequence ID" value="KKK69187.1"/>
    <property type="molecule type" value="Genomic_DNA"/>
</dbReference>
<protein>
    <submittedName>
        <fullName evidence="1">Uncharacterized protein</fullName>
    </submittedName>
</protein>
<reference evidence="1" key="1">
    <citation type="journal article" date="2015" name="Nature">
        <title>Complex archaea that bridge the gap between prokaryotes and eukaryotes.</title>
        <authorList>
            <person name="Spang A."/>
            <person name="Saw J.H."/>
            <person name="Jorgensen S.L."/>
            <person name="Zaremba-Niedzwiedzka K."/>
            <person name="Martijn J."/>
            <person name="Lind A.E."/>
            <person name="van Eijk R."/>
            <person name="Schleper C."/>
            <person name="Guy L."/>
            <person name="Ettema T.J."/>
        </authorList>
    </citation>
    <scope>NUCLEOTIDE SEQUENCE</scope>
</reference>